<keyword evidence="2" id="KW-1185">Reference proteome</keyword>
<dbReference type="RefSeq" id="WP_160647550.1">
    <property type="nucleotide sequence ID" value="NZ_SIJB01000038.1"/>
</dbReference>
<evidence type="ECO:0000313" key="1">
    <source>
        <dbReference type="EMBL" id="NBI30737.1"/>
    </source>
</evidence>
<dbReference type="EMBL" id="SIJB01000038">
    <property type="protein sequence ID" value="NBI30737.1"/>
    <property type="molecule type" value="Genomic_DNA"/>
</dbReference>
<dbReference type="NCBIfam" id="TIGR01725">
    <property type="entry name" value="phge_HK97_gp10"/>
    <property type="match status" value="1"/>
</dbReference>
<organism evidence="1 2">
    <name type="scientific">Chengkuizengella marina</name>
    <dbReference type="NCBI Taxonomy" id="2507566"/>
    <lineage>
        <taxon>Bacteria</taxon>
        <taxon>Bacillati</taxon>
        <taxon>Bacillota</taxon>
        <taxon>Bacilli</taxon>
        <taxon>Bacillales</taxon>
        <taxon>Paenibacillaceae</taxon>
        <taxon>Chengkuizengella</taxon>
    </lineage>
</organism>
<evidence type="ECO:0000313" key="2">
    <source>
        <dbReference type="Proteomes" id="UP000448943"/>
    </source>
</evidence>
<proteinExistence type="predicted"/>
<gene>
    <name evidence="1" type="ORF">ERL59_17440</name>
</gene>
<dbReference type="AlphaFoldDB" id="A0A6N9Q7A0"/>
<sequence>MGFELTGMKDVLKNLEKMGNQSQEVADEALKAGAEVLRAKMEELAPRSTLNKEHLANHIIISAIKDGKLDVGPKQGFFYAHFLEFGTSKISPQPFAQPAFESCKDEIQRVMANVIKSRLKL</sequence>
<comment type="caution">
    <text evidence="1">The sequence shown here is derived from an EMBL/GenBank/DDBJ whole genome shotgun (WGS) entry which is preliminary data.</text>
</comment>
<dbReference type="OrthoDB" id="886754at2"/>
<dbReference type="Proteomes" id="UP000448943">
    <property type="component" value="Unassembled WGS sequence"/>
</dbReference>
<name>A0A6N9Q7A0_9BACL</name>
<reference evidence="1 2" key="1">
    <citation type="submission" date="2019-01" db="EMBL/GenBank/DDBJ databases">
        <title>Chengkuizengella sp. nov., isolated from deep-sea sediment of East Pacific Ocean.</title>
        <authorList>
            <person name="Yang J."/>
            <person name="Lai Q."/>
            <person name="Shao Z."/>
        </authorList>
    </citation>
    <scope>NUCLEOTIDE SEQUENCE [LARGE SCALE GENOMIC DNA]</scope>
    <source>
        <strain evidence="1 2">YPA3-1-1</strain>
    </source>
</reference>
<accession>A0A6N9Q7A0</accession>
<dbReference type="InterPro" id="IPR010064">
    <property type="entry name" value="HK97-gp10_tail"/>
</dbReference>
<dbReference type="Pfam" id="PF04883">
    <property type="entry name" value="HK97-gp10_like"/>
    <property type="match status" value="1"/>
</dbReference>
<protein>
    <submittedName>
        <fullName evidence="1">HK97 gp10 family phage protein</fullName>
    </submittedName>
</protein>